<dbReference type="EMBL" id="CP139781">
    <property type="protein sequence ID" value="WRQ85972.1"/>
    <property type="molecule type" value="Genomic_DNA"/>
</dbReference>
<evidence type="ECO:0000313" key="2">
    <source>
        <dbReference type="EMBL" id="WRQ85972.1"/>
    </source>
</evidence>
<dbReference type="Proteomes" id="UP000738431">
    <property type="component" value="Chromosome"/>
</dbReference>
<dbReference type="RefSeq" id="WP_221031484.1">
    <property type="nucleotide sequence ID" value="NZ_CP139781.1"/>
</dbReference>
<protein>
    <submittedName>
        <fullName evidence="2">RDD family protein</fullName>
    </submittedName>
</protein>
<evidence type="ECO:0000256" key="1">
    <source>
        <dbReference type="SAM" id="Phobius"/>
    </source>
</evidence>
<proteinExistence type="predicted"/>
<accession>A0ABZ1C3P1</accession>
<feature type="transmembrane region" description="Helical" evidence="1">
    <location>
        <begin position="134"/>
        <end position="153"/>
    </location>
</feature>
<gene>
    <name evidence="2" type="ORF">K1X11_014255</name>
</gene>
<reference evidence="2 3" key="2">
    <citation type="submission" date="2023-12" db="EMBL/GenBank/DDBJ databases">
        <title>Description of an unclassified Opitutus bacterium of Verrucomicrobiota.</title>
        <authorList>
            <person name="Zhang D.-F."/>
        </authorList>
    </citation>
    <scope>NUCLEOTIDE SEQUENCE [LARGE SCALE GENOMIC DNA]</scope>
    <source>
        <strain evidence="2 3">WL0086</strain>
    </source>
</reference>
<keyword evidence="1" id="KW-0812">Transmembrane</keyword>
<name>A0ABZ1C3P1_9BACT</name>
<reference evidence="2 3" key="1">
    <citation type="submission" date="2021-08" db="EMBL/GenBank/DDBJ databases">
        <authorList>
            <person name="Zhang D."/>
            <person name="Zhang A."/>
            <person name="Wang L."/>
        </authorList>
    </citation>
    <scope>NUCLEOTIDE SEQUENCE [LARGE SCALE GENOMIC DNA]</scope>
    <source>
        <strain evidence="2 3">WL0086</strain>
    </source>
</reference>
<keyword evidence="1" id="KW-1133">Transmembrane helix</keyword>
<organism evidence="2 3">
    <name type="scientific">Actomonas aquatica</name>
    <dbReference type="NCBI Taxonomy" id="2866162"/>
    <lineage>
        <taxon>Bacteria</taxon>
        <taxon>Pseudomonadati</taxon>
        <taxon>Verrucomicrobiota</taxon>
        <taxon>Opitutia</taxon>
        <taxon>Opitutales</taxon>
        <taxon>Opitutaceae</taxon>
        <taxon>Actomonas</taxon>
    </lineage>
</organism>
<keyword evidence="3" id="KW-1185">Reference proteome</keyword>
<sequence>MTEPYRPITIPERISAGFLNLVLGGLPISVPKTLSEEFTEASLLISNEAFLDSLAVALVCIQYLLYFRYRGSPAWILFRIKIATEAGGRPSTYRLFLRSLPYLAYFLLITFYPPESESAGSTERLGLSHPYFDGVIFVLMSLLFLNSLTVLAFRGRSFIDILTKTHVVRRT</sequence>
<keyword evidence="1" id="KW-0472">Membrane</keyword>
<evidence type="ECO:0000313" key="3">
    <source>
        <dbReference type="Proteomes" id="UP000738431"/>
    </source>
</evidence>
<feature type="transmembrane region" description="Helical" evidence="1">
    <location>
        <begin position="95"/>
        <end position="114"/>
    </location>
</feature>